<feature type="region of interest" description="Disordered" evidence="1">
    <location>
        <begin position="325"/>
        <end position="346"/>
    </location>
</feature>
<geneLocation type="plasmid" evidence="2 3">
    <name>pYSPA8-1</name>
</geneLocation>
<dbReference type="InterPro" id="IPR011604">
    <property type="entry name" value="PDDEXK-like_dom_sf"/>
</dbReference>
<dbReference type="Gene3D" id="3.90.320.10">
    <property type="match status" value="1"/>
</dbReference>
<dbReference type="RefSeq" id="WP_323451933.1">
    <property type="nucleotide sequence ID" value="NZ_LC735414.1"/>
</dbReference>
<name>A0AA86JGG9_9ACTN</name>
<gene>
    <name evidence="2" type="ORF">SYYSPA8_37280</name>
</gene>
<keyword evidence="2" id="KW-0614">Plasmid</keyword>
<protein>
    <submittedName>
        <fullName evidence="2">PD-(D/E)XK nuclease family protein</fullName>
    </submittedName>
</protein>
<dbReference type="Proteomes" id="UP001291653">
    <property type="component" value="Plasmid pYSPA8-1"/>
</dbReference>
<accession>A0AA86JGG9</accession>
<feature type="compositionally biased region" description="Basic and acidic residues" evidence="1">
    <location>
        <begin position="325"/>
        <end position="338"/>
    </location>
</feature>
<sequence>MTEEQPGQPETVFGSADDVAAAVDRAVGEAFAHVTAEHQTARGDSLFALTMSGLGGCRRQAAYRLAATEPTDPDLVAGEHRTANLGTAVHRILLPALAHVLPGPAAAEAPVVLQDGSARGVPGTTDLWWEPARAVIDLKTVGEHKLDRVLTRGESPEHRKQVGGYALAKDARWVVWLYLDRSTGCHAVVVEEFGPAFRAEVWERVWEIQRLARDPDFAPRDEHGPGLSYVCDGCPWLRRCWGRDARTGVRGAQSHIAMTDPQVETALGMYCAHRDEESRHKKLKNFWREVATGGGRKPGPYGKWRFYFTGASSRLDEKRVRADYAEREATPPTREETGRLYVRPVK</sequence>
<evidence type="ECO:0000313" key="3">
    <source>
        <dbReference type="Proteomes" id="UP001291653"/>
    </source>
</evidence>
<organism evidence="2 3">
    <name type="scientific">Streptomyces yaizuensis</name>
    <dbReference type="NCBI Taxonomy" id="2989713"/>
    <lineage>
        <taxon>Bacteria</taxon>
        <taxon>Bacillati</taxon>
        <taxon>Actinomycetota</taxon>
        <taxon>Actinomycetes</taxon>
        <taxon>Kitasatosporales</taxon>
        <taxon>Streptomycetaceae</taxon>
        <taxon>Streptomyces</taxon>
    </lineage>
</organism>
<evidence type="ECO:0000256" key="1">
    <source>
        <dbReference type="SAM" id="MobiDB-lite"/>
    </source>
</evidence>
<reference evidence="2 3" key="1">
    <citation type="submission" date="2022-10" db="EMBL/GenBank/DDBJ databases">
        <title>Draft genome sequence of Streptomyces sp. YSPA8.</title>
        <authorList>
            <person name="Moriuchi R."/>
            <person name="Dohra H."/>
            <person name="Yamamura H."/>
            <person name="Kodani S."/>
        </authorList>
    </citation>
    <scope>NUCLEOTIDE SEQUENCE [LARGE SCALE GENOMIC DNA]</scope>
    <source>
        <strain evidence="2 3">YSPA8</strain>
        <plasmid evidence="2 3">pYSPA8-1</plasmid>
    </source>
</reference>
<dbReference type="EMBL" id="LC735414">
    <property type="protein sequence ID" value="BDT39574.1"/>
    <property type="molecule type" value="Genomic_DNA"/>
</dbReference>
<dbReference type="AlphaFoldDB" id="A0AA86JGG9"/>
<proteinExistence type="predicted"/>
<evidence type="ECO:0000313" key="2">
    <source>
        <dbReference type="EMBL" id="BDT39574.1"/>
    </source>
</evidence>
<keyword evidence="3" id="KW-1185">Reference proteome</keyword>